<keyword evidence="2" id="KW-1185">Reference proteome</keyword>
<evidence type="ECO:0000313" key="1">
    <source>
        <dbReference type="EnsemblPlants" id="AVESA.00010b.r2.6DG1162620.1.CDS"/>
    </source>
</evidence>
<dbReference type="EnsemblPlants" id="AVESA.00010b.r2.6DG1162620.1">
    <property type="protein sequence ID" value="AVESA.00010b.r2.6DG1162620.1.CDS"/>
    <property type="gene ID" value="AVESA.00010b.r2.6DG1162620"/>
</dbReference>
<evidence type="ECO:0000313" key="2">
    <source>
        <dbReference type="Proteomes" id="UP001732700"/>
    </source>
</evidence>
<accession>A0ACD5ZG73</accession>
<name>A0ACD5ZG73_AVESA</name>
<dbReference type="Proteomes" id="UP001732700">
    <property type="component" value="Chromosome 6D"/>
</dbReference>
<reference evidence="1" key="2">
    <citation type="submission" date="2025-09" db="UniProtKB">
        <authorList>
            <consortium name="EnsemblPlants"/>
        </authorList>
    </citation>
    <scope>IDENTIFICATION</scope>
</reference>
<organism evidence="1 2">
    <name type="scientific">Avena sativa</name>
    <name type="common">Oat</name>
    <dbReference type="NCBI Taxonomy" id="4498"/>
    <lineage>
        <taxon>Eukaryota</taxon>
        <taxon>Viridiplantae</taxon>
        <taxon>Streptophyta</taxon>
        <taxon>Embryophyta</taxon>
        <taxon>Tracheophyta</taxon>
        <taxon>Spermatophyta</taxon>
        <taxon>Magnoliopsida</taxon>
        <taxon>Liliopsida</taxon>
        <taxon>Poales</taxon>
        <taxon>Poaceae</taxon>
        <taxon>BOP clade</taxon>
        <taxon>Pooideae</taxon>
        <taxon>Poodae</taxon>
        <taxon>Poeae</taxon>
        <taxon>Poeae Chloroplast Group 1 (Aveneae type)</taxon>
        <taxon>Aveninae</taxon>
        <taxon>Avena</taxon>
    </lineage>
</organism>
<reference evidence="1" key="1">
    <citation type="submission" date="2021-05" db="EMBL/GenBank/DDBJ databases">
        <authorList>
            <person name="Scholz U."/>
            <person name="Mascher M."/>
            <person name="Fiebig A."/>
        </authorList>
    </citation>
    <scope>NUCLEOTIDE SEQUENCE [LARGE SCALE GENOMIC DNA]</scope>
</reference>
<proteinExistence type="predicted"/>
<sequence>MMAGIPIIDLRLQASPEEAARLRDAARRLGCFRVTGHGVPRALQDDMKAAVRALFDLPDAAKRRNADVISGSGYVAPSETNPLYEAFGLYDAASPADVDAFCASLDAPPRIRETIRRYAEKTHGLIVDVAAKLAASLGLEPEDADRSFQDWPCQFRINRYNYTADSVGQTGVQVHTDSGFLTVLHEDDRVGGLEVADPDTGELAPVDPVPGTFLVNLGDVATAWSNGALHNVRHRVRCVAAAPRVSIALFLLAPKDDVVRAPDAFVTAERRRRYRTFGYDDYRRLRQSTGEHAGEALARLAA</sequence>
<protein>
    <submittedName>
        <fullName evidence="1">Uncharacterized protein</fullName>
    </submittedName>
</protein>